<dbReference type="Gene3D" id="3.30.200.70">
    <property type="match status" value="1"/>
</dbReference>
<dbReference type="RefSeq" id="WP_179634131.1">
    <property type="nucleotide sequence ID" value="NZ_JACCFH010000001.1"/>
</dbReference>
<dbReference type="InterPro" id="IPR032882">
    <property type="entry name" value="SrkA/RdoA"/>
</dbReference>
<feature type="active site" evidence="11">
    <location>
        <position position="252"/>
    </location>
</feature>
<protein>
    <recommendedName>
        <fullName evidence="11">Stress response kinase A</fullName>
        <ecNumber evidence="11">2.7.11.1</ecNumber>
    </recommendedName>
    <alternativeName>
        <fullName evidence="11">Serine/threonine-protein kinase SrkA</fullName>
    </alternativeName>
</protein>
<evidence type="ECO:0000256" key="2">
    <source>
        <dbReference type="ARBA" id="ARBA00022527"/>
    </source>
</evidence>
<dbReference type="Gene3D" id="1.10.510.10">
    <property type="entry name" value="Transferase(Phosphotransferase) domain 1"/>
    <property type="match status" value="1"/>
</dbReference>
<comment type="similarity">
    <text evidence="11">Belongs to the SrkA/RdoA protein kinase family.</text>
</comment>
<comment type="caution">
    <text evidence="13">The sequence shown here is derived from an EMBL/GenBank/DDBJ whole genome shotgun (WGS) entry which is preliminary data.</text>
</comment>
<evidence type="ECO:0000256" key="3">
    <source>
        <dbReference type="ARBA" id="ARBA00022553"/>
    </source>
</evidence>
<evidence type="ECO:0000256" key="11">
    <source>
        <dbReference type="HAMAP-Rule" id="MF_01497"/>
    </source>
</evidence>
<gene>
    <name evidence="11" type="primary">srkA</name>
    <name evidence="13" type="ORF">BDD16_002345</name>
</gene>
<feature type="domain" description="Aminoglycoside phosphotransferase" evidence="12">
    <location>
        <begin position="41"/>
        <end position="299"/>
    </location>
</feature>
<proteinExistence type="inferred from homology"/>
<feature type="active site" description="Proton acceptor" evidence="11">
    <location>
        <position position="235"/>
    </location>
</feature>
<dbReference type="Gene3D" id="1.20.1270.170">
    <property type="match status" value="1"/>
</dbReference>
<dbReference type="EMBL" id="JACCFH010000001">
    <property type="protein sequence ID" value="NYG33359.1"/>
    <property type="molecule type" value="Genomic_DNA"/>
</dbReference>
<dbReference type="InterPro" id="IPR002575">
    <property type="entry name" value="Aminoglycoside_PTrfase"/>
</dbReference>
<dbReference type="Proteomes" id="UP000518288">
    <property type="component" value="Unassembled WGS sequence"/>
</dbReference>
<keyword evidence="3 11" id="KW-0597">Phosphoprotein</keyword>
<dbReference type="EC" id="2.7.11.1" evidence="11"/>
<feature type="binding site" evidence="11">
    <location>
        <position position="240"/>
    </location>
    <ligand>
        <name>Mg(2+)</name>
        <dbReference type="ChEBI" id="CHEBI:18420"/>
    </ligand>
</feature>
<comment type="cofactor">
    <cofactor evidence="11">
        <name>Mg(2+)</name>
        <dbReference type="ChEBI" id="CHEBI:18420"/>
    </cofactor>
</comment>
<accession>A0A7Y9UCA7</accession>
<evidence type="ECO:0000256" key="9">
    <source>
        <dbReference type="ARBA" id="ARBA00022842"/>
    </source>
</evidence>
<keyword evidence="14" id="KW-1185">Reference proteome</keyword>
<dbReference type="NCBIfam" id="NF008738">
    <property type="entry name" value="PRK11768.1"/>
    <property type="match status" value="1"/>
</dbReference>
<keyword evidence="6 11" id="KW-0547">Nucleotide-binding</keyword>
<evidence type="ECO:0000259" key="12">
    <source>
        <dbReference type="Pfam" id="PF01636"/>
    </source>
</evidence>
<evidence type="ECO:0000256" key="7">
    <source>
        <dbReference type="ARBA" id="ARBA00022777"/>
    </source>
</evidence>
<comment type="function">
    <text evidence="11">A protein kinase that phosphorylates Ser and Thr residues. Probably acts to suppress the effects of stress linked to accumulation of reactive oxygen species. Probably involved in the extracytoplasmic stress response.</text>
</comment>
<evidence type="ECO:0000256" key="6">
    <source>
        <dbReference type="ARBA" id="ARBA00022741"/>
    </source>
</evidence>
<dbReference type="PANTHER" id="PTHR39573:SF1">
    <property type="entry name" value="STRESS RESPONSE KINASE A"/>
    <property type="match status" value="1"/>
</dbReference>
<evidence type="ECO:0000256" key="8">
    <source>
        <dbReference type="ARBA" id="ARBA00022840"/>
    </source>
</evidence>
<evidence type="ECO:0000256" key="10">
    <source>
        <dbReference type="ARBA" id="ARBA00023016"/>
    </source>
</evidence>
<comment type="subunit">
    <text evidence="11">Monomer.</text>
</comment>
<dbReference type="GO" id="GO:0005737">
    <property type="term" value="C:cytoplasm"/>
    <property type="evidence" value="ECO:0007669"/>
    <property type="project" value="UniProtKB-SubCell"/>
</dbReference>
<dbReference type="GO" id="GO:0000287">
    <property type="term" value="F:magnesium ion binding"/>
    <property type="evidence" value="ECO:0007669"/>
    <property type="project" value="UniProtKB-UniRule"/>
</dbReference>
<dbReference type="AlphaFoldDB" id="A0A7Y9UCA7"/>
<evidence type="ECO:0000256" key="5">
    <source>
        <dbReference type="ARBA" id="ARBA00022723"/>
    </source>
</evidence>
<comment type="catalytic activity">
    <reaction evidence="11">
        <text>L-seryl-[protein] + ATP = O-phospho-L-seryl-[protein] + ADP + H(+)</text>
        <dbReference type="Rhea" id="RHEA:17989"/>
        <dbReference type="Rhea" id="RHEA-COMP:9863"/>
        <dbReference type="Rhea" id="RHEA-COMP:11604"/>
        <dbReference type="ChEBI" id="CHEBI:15378"/>
        <dbReference type="ChEBI" id="CHEBI:29999"/>
        <dbReference type="ChEBI" id="CHEBI:30616"/>
        <dbReference type="ChEBI" id="CHEBI:83421"/>
        <dbReference type="ChEBI" id="CHEBI:456216"/>
        <dbReference type="EC" id="2.7.11.1"/>
    </reaction>
</comment>
<dbReference type="GO" id="GO:0004674">
    <property type="term" value="F:protein serine/threonine kinase activity"/>
    <property type="evidence" value="ECO:0007669"/>
    <property type="project" value="UniProtKB-UniRule"/>
</dbReference>
<feature type="binding site" evidence="11">
    <location>
        <position position="252"/>
    </location>
    <ligand>
        <name>Mg(2+)</name>
        <dbReference type="ChEBI" id="CHEBI:18420"/>
    </ligand>
</feature>
<comment type="catalytic activity">
    <reaction evidence="11">
        <text>L-threonyl-[protein] + ATP = O-phospho-L-threonyl-[protein] + ADP + H(+)</text>
        <dbReference type="Rhea" id="RHEA:46608"/>
        <dbReference type="Rhea" id="RHEA-COMP:11060"/>
        <dbReference type="Rhea" id="RHEA-COMP:11605"/>
        <dbReference type="ChEBI" id="CHEBI:15378"/>
        <dbReference type="ChEBI" id="CHEBI:30013"/>
        <dbReference type="ChEBI" id="CHEBI:30616"/>
        <dbReference type="ChEBI" id="CHEBI:61977"/>
        <dbReference type="ChEBI" id="CHEBI:456216"/>
        <dbReference type="EC" id="2.7.11.1"/>
    </reaction>
</comment>
<dbReference type="HAMAP" id="MF_01497">
    <property type="entry name" value="SrkA_kinase"/>
    <property type="match status" value="1"/>
</dbReference>
<keyword evidence="8 11" id="KW-0067">ATP-binding</keyword>
<keyword evidence="9 11" id="KW-0460">Magnesium</keyword>
<dbReference type="SUPFAM" id="SSF56112">
    <property type="entry name" value="Protein kinase-like (PK-like)"/>
    <property type="match status" value="1"/>
</dbReference>
<evidence type="ECO:0000313" key="13">
    <source>
        <dbReference type="EMBL" id="NYG33359.1"/>
    </source>
</evidence>
<keyword evidence="10 11" id="KW-0346">Stress response</keyword>
<feature type="site" description="ATP" evidence="11">
    <location>
        <position position="43"/>
    </location>
</feature>
<keyword evidence="7 11" id="KW-0418">Kinase</keyword>
<keyword evidence="2 11" id="KW-0723">Serine/threonine-protein kinase</keyword>
<dbReference type="Pfam" id="PF01636">
    <property type="entry name" value="APH"/>
    <property type="match status" value="1"/>
</dbReference>
<keyword evidence="4 11" id="KW-0808">Transferase</keyword>
<evidence type="ECO:0000313" key="14">
    <source>
        <dbReference type="Proteomes" id="UP000518288"/>
    </source>
</evidence>
<keyword evidence="1 11" id="KW-0963">Cytoplasm</keyword>
<evidence type="ECO:0000256" key="1">
    <source>
        <dbReference type="ARBA" id="ARBA00022490"/>
    </source>
</evidence>
<dbReference type="InterPro" id="IPR011009">
    <property type="entry name" value="Kinase-like_dom_sf"/>
</dbReference>
<evidence type="ECO:0000256" key="4">
    <source>
        <dbReference type="ARBA" id="ARBA00022679"/>
    </source>
</evidence>
<reference evidence="13 14" key="1">
    <citation type="submission" date="2020-07" db="EMBL/GenBank/DDBJ databases">
        <title>Genomic Encyclopedia of Archaeal and Bacterial Type Strains, Phase II (KMG-II): from individual species to whole genera.</title>
        <authorList>
            <person name="Goeker M."/>
        </authorList>
    </citation>
    <scope>NUCLEOTIDE SEQUENCE [LARGE SCALE GENOMIC DNA]</scope>
    <source>
        <strain evidence="13 14">DSM 21226</strain>
    </source>
</reference>
<comment type="subcellular location">
    <subcellularLocation>
        <location evidence="11">Cytoplasm</location>
    </subcellularLocation>
</comment>
<name>A0A7Y9UCA7_9BURK</name>
<dbReference type="PANTHER" id="PTHR39573">
    <property type="entry name" value="STRESS RESPONSE KINASE A"/>
    <property type="match status" value="1"/>
</dbReference>
<organism evidence="13 14">
    <name type="scientific">Sphaerotilus montanus</name>
    <dbReference type="NCBI Taxonomy" id="522889"/>
    <lineage>
        <taxon>Bacteria</taxon>
        <taxon>Pseudomonadati</taxon>
        <taxon>Pseudomonadota</taxon>
        <taxon>Betaproteobacteria</taxon>
        <taxon>Burkholderiales</taxon>
        <taxon>Sphaerotilaceae</taxon>
        <taxon>Sphaerotilus</taxon>
    </lineage>
</organism>
<sequence length="359" mass="39673">MTASPDPAPHADQPYAGLTPHAVLDALDAAGLRGDGRILQLNSYENRVFQVHLEESLDPLAPLPGVVVAKFYRAGRWSDAQILEEHRFTQALAAAEVPAVPPLALRVADDLRPEAAGIALLGDPPTMAKLGGWRYGVSPRCGGRSPELEDPQTLEWIGRFLARLHLVGQQARFEHRVTLDGSAAARASVQWLVDSDLLPMGALGGWHSACLRALDAVDVRFERHGPLELMRIHGDCHAGNVLWTSHGPHFVDLDDAVNGPAVQDLWMLLGGDRHEMQAQLGALLDGYETFREFDRRELALIEPLRTLRIVQHSAWIARRWNDPAFPIAFPNFESPSYWAQQTTQLHEQIEAMAEEPLIA</sequence>
<keyword evidence="5 11" id="KW-0479">Metal-binding</keyword>
<dbReference type="GO" id="GO:0005524">
    <property type="term" value="F:ATP binding"/>
    <property type="evidence" value="ECO:0007669"/>
    <property type="project" value="UniProtKB-UniRule"/>
</dbReference>